<evidence type="ECO:0000259" key="2">
    <source>
        <dbReference type="Pfam" id="PF10502"/>
    </source>
</evidence>
<dbReference type="Gene3D" id="2.10.109.10">
    <property type="entry name" value="Umud Fragment, subunit A"/>
    <property type="match status" value="1"/>
</dbReference>
<dbReference type="InterPro" id="IPR019533">
    <property type="entry name" value="Peptidase_S26"/>
</dbReference>
<dbReference type="InterPro" id="IPR036286">
    <property type="entry name" value="LexA/Signal_pep-like_sf"/>
</dbReference>
<dbReference type="GO" id="GO:0006465">
    <property type="term" value="P:signal peptide processing"/>
    <property type="evidence" value="ECO:0007669"/>
    <property type="project" value="InterPro"/>
</dbReference>
<name>A0A1E2SJV8_LEIXY</name>
<proteinExistence type="predicted"/>
<dbReference type="Pfam" id="PF10502">
    <property type="entry name" value="Peptidase_S26"/>
    <property type="match status" value="1"/>
</dbReference>
<dbReference type="AlphaFoldDB" id="A0A1E2SJV8"/>
<evidence type="ECO:0000256" key="1">
    <source>
        <dbReference type="ARBA" id="ARBA00022801"/>
    </source>
</evidence>
<dbReference type="Proteomes" id="UP000094426">
    <property type="component" value="Unassembled WGS sequence"/>
</dbReference>
<evidence type="ECO:0000313" key="4">
    <source>
        <dbReference type="Proteomes" id="UP000094426"/>
    </source>
</evidence>
<comment type="caution">
    <text evidence="3">The sequence shown here is derived from an EMBL/GenBank/DDBJ whole genome shotgun (WGS) entry which is preliminary data.</text>
</comment>
<protein>
    <recommendedName>
        <fullName evidence="2">Peptidase S26 domain-containing protein</fullName>
    </recommendedName>
</protein>
<dbReference type="SUPFAM" id="SSF51306">
    <property type="entry name" value="LexA/Signal peptidase"/>
    <property type="match status" value="1"/>
</dbReference>
<evidence type="ECO:0000313" key="3">
    <source>
        <dbReference type="EMBL" id="ODA90011.1"/>
    </source>
</evidence>
<keyword evidence="1" id="KW-0378">Hydrolase</keyword>
<gene>
    <name evidence="3" type="ORF">ATY41_02935</name>
</gene>
<dbReference type="CDD" id="cd06530">
    <property type="entry name" value="S26_SPase_I"/>
    <property type="match status" value="1"/>
</dbReference>
<dbReference type="InterPro" id="IPR019758">
    <property type="entry name" value="Pept_S26A_signal_pept_1_CS"/>
</dbReference>
<dbReference type="PROSITE" id="PS00761">
    <property type="entry name" value="SPASE_I_3"/>
    <property type="match status" value="1"/>
</dbReference>
<dbReference type="GO" id="GO:0004252">
    <property type="term" value="F:serine-type endopeptidase activity"/>
    <property type="evidence" value="ECO:0007669"/>
    <property type="project" value="InterPro"/>
</dbReference>
<reference evidence="3 4" key="1">
    <citation type="submission" date="2015-11" db="EMBL/GenBank/DDBJ databases">
        <authorList>
            <person name="Zhang Y."/>
            <person name="Guo Z."/>
        </authorList>
    </citation>
    <scope>NUCLEOTIDE SEQUENCE [LARGE SCALE GENOMIC DNA]</scope>
    <source>
        <strain evidence="4">gdw1</strain>
    </source>
</reference>
<dbReference type="GO" id="GO:0016020">
    <property type="term" value="C:membrane"/>
    <property type="evidence" value="ECO:0007669"/>
    <property type="project" value="InterPro"/>
</dbReference>
<feature type="domain" description="Peptidase S26" evidence="2">
    <location>
        <begin position="11"/>
        <end position="55"/>
    </location>
</feature>
<organism evidence="3 4">
    <name type="scientific">Leifsonia xyli subsp. xyli</name>
    <dbReference type="NCBI Taxonomy" id="59736"/>
    <lineage>
        <taxon>Bacteria</taxon>
        <taxon>Bacillati</taxon>
        <taxon>Actinomycetota</taxon>
        <taxon>Actinomycetes</taxon>
        <taxon>Micrococcales</taxon>
        <taxon>Microbacteriaceae</taxon>
        <taxon>Leifsonia</taxon>
    </lineage>
</organism>
<dbReference type="EMBL" id="LNZG01000023">
    <property type="protein sequence ID" value="ODA90011.1"/>
    <property type="molecule type" value="Genomic_DNA"/>
</dbReference>
<accession>A0A1E2SJV8</accession>
<sequence length="69" mass="7414">MAAASGVVFQVRVPPDSLWVMGDNRYNSLDSRAHQESASRGFVSYSDVAGRAFAIIGPVSRLSWLGRSG</sequence>